<reference evidence="1" key="1">
    <citation type="journal article" date="2014" name="Front. Microbiol.">
        <title>High frequency of phylogenetically diverse reductive dehalogenase-homologous genes in deep subseafloor sedimentary metagenomes.</title>
        <authorList>
            <person name="Kawai M."/>
            <person name="Futagami T."/>
            <person name="Toyoda A."/>
            <person name="Takaki Y."/>
            <person name="Nishi S."/>
            <person name="Hori S."/>
            <person name="Arai W."/>
            <person name="Tsubouchi T."/>
            <person name="Morono Y."/>
            <person name="Uchiyama I."/>
            <person name="Ito T."/>
            <person name="Fujiyama A."/>
            <person name="Inagaki F."/>
            <person name="Takami H."/>
        </authorList>
    </citation>
    <scope>NUCLEOTIDE SEQUENCE</scope>
    <source>
        <strain evidence="1">Expedition CK06-06</strain>
    </source>
</reference>
<organism evidence="1">
    <name type="scientific">marine sediment metagenome</name>
    <dbReference type="NCBI Taxonomy" id="412755"/>
    <lineage>
        <taxon>unclassified sequences</taxon>
        <taxon>metagenomes</taxon>
        <taxon>ecological metagenomes</taxon>
    </lineage>
</organism>
<accession>X1EJ26</accession>
<dbReference type="AlphaFoldDB" id="X1EJ26"/>
<sequence>GWENRTSLVFTSFYHIIEDKFAIEYTVNRNHQI</sequence>
<comment type="caution">
    <text evidence="1">The sequence shown here is derived from an EMBL/GenBank/DDBJ whole genome shotgun (WGS) entry which is preliminary data.</text>
</comment>
<proteinExistence type="predicted"/>
<name>X1EJ26_9ZZZZ</name>
<dbReference type="EMBL" id="BARU01014384">
    <property type="protein sequence ID" value="GAH32592.1"/>
    <property type="molecule type" value="Genomic_DNA"/>
</dbReference>
<evidence type="ECO:0000313" key="1">
    <source>
        <dbReference type="EMBL" id="GAH32592.1"/>
    </source>
</evidence>
<protein>
    <submittedName>
        <fullName evidence="1">Uncharacterized protein</fullName>
    </submittedName>
</protein>
<gene>
    <name evidence="1" type="ORF">S03H2_25419</name>
</gene>
<feature type="non-terminal residue" evidence="1">
    <location>
        <position position="1"/>
    </location>
</feature>